<organism evidence="3 4">
    <name type="scientific">Fusibacter bizertensis</name>
    <dbReference type="NCBI Taxonomy" id="1488331"/>
    <lineage>
        <taxon>Bacteria</taxon>
        <taxon>Bacillati</taxon>
        <taxon>Bacillota</taxon>
        <taxon>Clostridia</taxon>
        <taxon>Eubacteriales</taxon>
        <taxon>Eubacteriales Family XII. Incertae Sedis</taxon>
        <taxon>Fusibacter</taxon>
    </lineage>
</organism>
<evidence type="ECO:0000256" key="1">
    <source>
        <dbReference type="ARBA" id="ARBA00022500"/>
    </source>
</evidence>
<reference evidence="3 4" key="1">
    <citation type="submission" date="2023-04" db="EMBL/GenBank/DDBJ databases">
        <title>Fusibacter bizertensis strain WBS, isolated from littoral bottom sediments of the Arctic seas - biochemical and genomic analysis.</title>
        <authorList>
            <person name="Brioukhanov A.L."/>
        </authorList>
    </citation>
    <scope>NUCLEOTIDE SEQUENCE [LARGE SCALE GENOMIC DNA]</scope>
    <source>
        <strain evidence="3 4">WBS</strain>
    </source>
</reference>
<dbReference type="Gene3D" id="3.30.1330.200">
    <property type="match status" value="1"/>
</dbReference>
<dbReference type="RefSeq" id="WP_281094730.1">
    <property type="nucleotide sequence ID" value="NZ_JARYZI010000007.1"/>
</dbReference>
<evidence type="ECO:0000256" key="2">
    <source>
        <dbReference type="ARBA" id="ARBA00022801"/>
    </source>
</evidence>
<dbReference type="Proteomes" id="UP001158045">
    <property type="component" value="Unassembled WGS sequence"/>
</dbReference>
<gene>
    <name evidence="3" type="ORF">QE109_11815</name>
</gene>
<dbReference type="InterPro" id="IPR011324">
    <property type="entry name" value="Cytotoxic_necrot_fac-like_cat"/>
</dbReference>
<proteinExistence type="predicted"/>
<keyword evidence="4" id="KW-1185">Reference proteome</keyword>
<dbReference type="EMBL" id="JARYZI010000007">
    <property type="protein sequence ID" value="MDH8678841.1"/>
    <property type="molecule type" value="Genomic_DNA"/>
</dbReference>
<keyword evidence="1" id="KW-0145">Chemotaxis</keyword>
<dbReference type="InterPro" id="IPR038592">
    <property type="entry name" value="CheD-like_sf"/>
</dbReference>
<dbReference type="PANTHER" id="PTHR35147">
    <property type="entry name" value="CHEMORECEPTOR GLUTAMINE DEAMIDASE CHED-RELATED"/>
    <property type="match status" value="1"/>
</dbReference>
<comment type="caution">
    <text evidence="3">The sequence shown here is derived from an EMBL/GenBank/DDBJ whole genome shotgun (WGS) entry which is preliminary data.</text>
</comment>
<dbReference type="Pfam" id="PF03975">
    <property type="entry name" value="CheD"/>
    <property type="match status" value="1"/>
</dbReference>
<accession>A0ABT6NEI9</accession>
<dbReference type="InterPro" id="IPR005659">
    <property type="entry name" value="Chemorcpt_Glu_NH3ase_CheD"/>
</dbReference>
<name>A0ABT6NEI9_9FIRM</name>
<keyword evidence="2" id="KW-0378">Hydrolase</keyword>
<sequence>MKYVVGIGKYRVAYKKEDIIMIHALSSCVAVVFYNPKDMVGAMIHIALPNTNSRDNGPDRLFYYADTGLKRVIEELVTKYKVNMAYTEIHVIGGANSIKENDFFKIGARNLEEVRTILRSENLYFVEDSTGGNLSRTIELEMRTGNLSIKTQSLNI</sequence>
<evidence type="ECO:0000313" key="3">
    <source>
        <dbReference type="EMBL" id="MDH8678841.1"/>
    </source>
</evidence>
<dbReference type="CDD" id="cd16352">
    <property type="entry name" value="CheD"/>
    <property type="match status" value="1"/>
</dbReference>
<dbReference type="PANTHER" id="PTHR35147:SF1">
    <property type="entry name" value="CHEMORECEPTOR GLUTAMINE DEAMIDASE CHED-RELATED"/>
    <property type="match status" value="1"/>
</dbReference>
<dbReference type="SUPFAM" id="SSF64438">
    <property type="entry name" value="CNF1/YfiH-like putative cysteine hydrolases"/>
    <property type="match status" value="1"/>
</dbReference>
<protein>
    <submittedName>
        <fullName evidence="3">Chemotaxis protein CheD</fullName>
    </submittedName>
</protein>
<evidence type="ECO:0000313" key="4">
    <source>
        <dbReference type="Proteomes" id="UP001158045"/>
    </source>
</evidence>